<feature type="region of interest" description="Disordered" evidence="1">
    <location>
        <begin position="157"/>
        <end position="181"/>
    </location>
</feature>
<dbReference type="EMBL" id="HBHT01003829">
    <property type="protein sequence ID" value="CAD9944953.1"/>
    <property type="molecule type" value="Transcribed_RNA"/>
</dbReference>
<dbReference type="AlphaFoldDB" id="A0A7S2VA87"/>
<feature type="compositionally biased region" description="Low complexity" evidence="1">
    <location>
        <begin position="171"/>
        <end position="181"/>
    </location>
</feature>
<protein>
    <submittedName>
        <fullName evidence="2">Uncharacterized protein</fullName>
    </submittedName>
</protein>
<accession>A0A7S2VA87</accession>
<proteinExistence type="predicted"/>
<reference evidence="2" key="1">
    <citation type="submission" date="2021-01" db="EMBL/GenBank/DDBJ databases">
        <authorList>
            <person name="Corre E."/>
            <person name="Pelletier E."/>
            <person name="Niang G."/>
            <person name="Scheremetjew M."/>
            <person name="Finn R."/>
            <person name="Kale V."/>
            <person name="Holt S."/>
            <person name="Cochrane G."/>
            <person name="Meng A."/>
            <person name="Brown T."/>
            <person name="Cohen L."/>
        </authorList>
    </citation>
    <scope>NUCLEOTIDE SEQUENCE</scope>
    <source>
        <strain evidence="2">CCMP125</strain>
    </source>
</reference>
<name>A0A7S2VA87_9STRA</name>
<gene>
    <name evidence="2" type="ORF">APAL1065_LOCUS2564</name>
</gene>
<evidence type="ECO:0000313" key="2">
    <source>
        <dbReference type="EMBL" id="CAD9944953.1"/>
    </source>
</evidence>
<organism evidence="2">
    <name type="scientific">Entomoneis paludosa</name>
    <dbReference type="NCBI Taxonomy" id="265537"/>
    <lineage>
        <taxon>Eukaryota</taxon>
        <taxon>Sar</taxon>
        <taxon>Stramenopiles</taxon>
        <taxon>Ochrophyta</taxon>
        <taxon>Bacillariophyta</taxon>
        <taxon>Bacillariophyceae</taxon>
        <taxon>Bacillariophycidae</taxon>
        <taxon>Entomoneidaceae</taxon>
        <taxon>Entomoneis</taxon>
    </lineage>
</organism>
<evidence type="ECO:0000256" key="1">
    <source>
        <dbReference type="SAM" id="MobiDB-lite"/>
    </source>
</evidence>
<sequence length="181" mass="20781">MIQSNLNLSIFHMDVAEKSPTLPVHASIYPCKEAADVTGKHAVTIAKPRSPARLMSPPPRLRRTKSLPTHFEASKSDKSLFWFRPHPDRPLHHTPPRQTRTKETLRHHRRVKTSPPPYIPKELSLPTLREEEPPQLKPAFMRNESSTTEFSSIFDSTLYSDDEEEDELDLRGLSLLEGRDE</sequence>
<feature type="region of interest" description="Disordered" evidence="1">
    <location>
        <begin position="86"/>
        <end position="122"/>
    </location>
</feature>